<dbReference type="InterPro" id="IPR008271">
    <property type="entry name" value="Ser/Thr_kinase_AS"/>
</dbReference>
<keyword evidence="5 10" id="KW-0418">Kinase</keyword>
<evidence type="ECO:0000313" key="11">
    <source>
        <dbReference type="Proteomes" id="UP001597023"/>
    </source>
</evidence>
<proteinExistence type="predicted"/>
<sequence>MLVAKRYHLDRALGRGAMGEVWGATDQVLGRPVAVKLLSPEGTAEADAKDAERFRLEAQTAARVSHPNLVRVYDVGSHQGQPYLVMELVDGRSLAQERDERTVLAPEEAADIAAQMAAGLAAAHRGQVVHRDIKPGNVMLTSDHTVKITDFGIARFTDTAARTLTATGKIIGSAAYLAPERAVGGPSRPASDVYALGCVLYELLTGRPPFVGTSLAVVQQHVEADPVPPGEMRPGIGGPLADYVLRLLAKDPEARPTAEEAAAWLAALRHGAPDGLAQETTAVLPRPGPPAPTAVLSAPVPAARPARLARPLKGVAGLAGAAVLTAGLALGASFATGDAPDTPHAPPSTSEPTPKDDHKGGERSRQDGGGKGKGDQGKGRAGD</sequence>
<dbReference type="Proteomes" id="UP001597023">
    <property type="component" value="Unassembled WGS sequence"/>
</dbReference>
<evidence type="ECO:0000259" key="9">
    <source>
        <dbReference type="PROSITE" id="PS50011"/>
    </source>
</evidence>
<feature type="binding site" evidence="7">
    <location>
        <position position="36"/>
    </location>
    <ligand>
        <name>ATP</name>
        <dbReference type="ChEBI" id="CHEBI:30616"/>
    </ligand>
</feature>
<protein>
    <recommendedName>
        <fullName evidence="1">non-specific serine/threonine protein kinase</fullName>
        <ecNumber evidence="1">2.7.11.1</ecNumber>
    </recommendedName>
</protein>
<evidence type="ECO:0000256" key="1">
    <source>
        <dbReference type="ARBA" id="ARBA00012513"/>
    </source>
</evidence>
<feature type="region of interest" description="Disordered" evidence="8">
    <location>
        <begin position="335"/>
        <end position="383"/>
    </location>
</feature>
<dbReference type="PROSITE" id="PS00108">
    <property type="entry name" value="PROTEIN_KINASE_ST"/>
    <property type="match status" value="1"/>
</dbReference>
<dbReference type="InterPro" id="IPR000719">
    <property type="entry name" value="Prot_kinase_dom"/>
</dbReference>
<organism evidence="10 11">
    <name type="scientific">Streptomyces flavalbus</name>
    <dbReference type="NCBI Taxonomy" id="2665155"/>
    <lineage>
        <taxon>Bacteria</taxon>
        <taxon>Bacillati</taxon>
        <taxon>Actinomycetota</taxon>
        <taxon>Actinomycetes</taxon>
        <taxon>Kitasatosporales</taxon>
        <taxon>Streptomycetaceae</taxon>
        <taxon>Streptomyces</taxon>
    </lineage>
</organism>
<dbReference type="GO" id="GO:0016301">
    <property type="term" value="F:kinase activity"/>
    <property type="evidence" value="ECO:0007669"/>
    <property type="project" value="UniProtKB-KW"/>
</dbReference>
<evidence type="ECO:0000256" key="6">
    <source>
        <dbReference type="ARBA" id="ARBA00022840"/>
    </source>
</evidence>
<feature type="domain" description="Protein kinase" evidence="9">
    <location>
        <begin position="7"/>
        <end position="265"/>
    </location>
</feature>
<keyword evidence="11" id="KW-1185">Reference proteome</keyword>
<dbReference type="PROSITE" id="PS50011">
    <property type="entry name" value="PROTEIN_KINASE_DOM"/>
    <property type="match status" value="1"/>
</dbReference>
<evidence type="ECO:0000256" key="5">
    <source>
        <dbReference type="ARBA" id="ARBA00022777"/>
    </source>
</evidence>
<keyword evidence="4 7" id="KW-0547">Nucleotide-binding</keyword>
<dbReference type="SUPFAM" id="SSF56112">
    <property type="entry name" value="Protein kinase-like (PK-like)"/>
    <property type="match status" value="1"/>
</dbReference>
<evidence type="ECO:0000256" key="3">
    <source>
        <dbReference type="ARBA" id="ARBA00022679"/>
    </source>
</evidence>
<dbReference type="EC" id="2.7.11.1" evidence="1"/>
<evidence type="ECO:0000256" key="2">
    <source>
        <dbReference type="ARBA" id="ARBA00022527"/>
    </source>
</evidence>
<gene>
    <name evidence="10" type="ORF">ACFQZ6_02970</name>
</gene>
<evidence type="ECO:0000313" key="10">
    <source>
        <dbReference type="EMBL" id="MFD0313213.1"/>
    </source>
</evidence>
<dbReference type="Gene3D" id="1.10.510.10">
    <property type="entry name" value="Transferase(Phosphotransferase) domain 1"/>
    <property type="match status" value="1"/>
</dbReference>
<feature type="compositionally biased region" description="Basic and acidic residues" evidence="8">
    <location>
        <begin position="353"/>
        <end position="383"/>
    </location>
</feature>
<dbReference type="CDD" id="cd14014">
    <property type="entry name" value="STKc_PknB_like"/>
    <property type="match status" value="1"/>
</dbReference>
<evidence type="ECO:0000256" key="8">
    <source>
        <dbReference type="SAM" id="MobiDB-lite"/>
    </source>
</evidence>
<evidence type="ECO:0000256" key="4">
    <source>
        <dbReference type="ARBA" id="ARBA00022741"/>
    </source>
</evidence>
<dbReference type="InterPro" id="IPR011009">
    <property type="entry name" value="Kinase-like_dom_sf"/>
</dbReference>
<accession>A0ABW2W124</accession>
<dbReference type="Gene3D" id="3.30.200.20">
    <property type="entry name" value="Phosphorylase Kinase, domain 1"/>
    <property type="match status" value="1"/>
</dbReference>
<comment type="caution">
    <text evidence="10">The sequence shown here is derived from an EMBL/GenBank/DDBJ whole genome shotgun (WGS) entry which is preliminary data.</text>
</comment>
<reference evidence="11" key="1">
    <citation type="journal article" date="2019" name="Int. J. Syst. Evol. Microbiol.">
        <title>The Global Catalogue of Microorganisms (GCM) 10K type strain sequencing project: providing services to taxonomists for standard genome sequencing and annotation.</title>
        <authorList>
            <consortium name="The Broad Institute Genomics Platform"/>
            <consortium name="The Broad Institute Genome Sequencing Center for Infectious Disease"/>
            <person name="Wu L."/>
            <person name="Ma J."/>
        </authorList>
    </citation>
    <scope>NUCLEOTIDE SEQUENCE [LARGE SCALE GENOMIC DNA]</scope>
    <source>
        <strain evidence="11">CGMCC 4.7400</strain>
    </source>
</reference>
<dbReference type="RefSeq" id="WP_381604776.1">
    <property type="nucleotide sequence ID" value="NZ_JBHTEB010000001.1"/>
</dbReference>
<dbReference type="PROSITE" id="PS00107">
    <property type="entry name" value="PROTEIN_KINASE_ATP"/>
    <property type="match status" value="1"/>
</dbReference>
<keyword evidence="6 7" id="KW-0067">ATP-binding</keyword>
<evidence type="ECO:0000256" key="7">
    <source>
        <dbReference type="PROSITE-ProRule" id="PRU10141"/>
    </source>
</evidence>
<dbReference type="EMBL" id="JBHTEB010000001">
    <property type="protein sequence ID" value="MFD0313213.1"/>
    <property type="molecule type" value="Genomic_DNA"/>
</dbReference>
<dbReference type="InterPro" id="IPR017441">
    <property type="entry name" value="Protein_kinase_ATP_BS"/>
</dbReference>
<dbReference type="PANTHER" id="PTHR43289">
    <property type="entry name" value="MITOGEN-ACTIVATED PROTEIN KINASE KINASE KINASE 20-RELATED"/>
    <property type="match status" value="1"/>
</dbReference>
<keyword evidence="3" id="KW-0808">Transferase</keyword>
<name>A0ABW2W124_9ACTN</name>
<dbReference type="PANTHER" id="PTHR43289:SF6">
    <property type="entry name" value="SERINE_THREONINE-PROTEIN KINASE NEKL-3"/>
    <property type="match status" value="1"/>
</dbReference>
<keyword evidence="2" id="KW-0723">Serine/threonine-protein kinase</keyword>
<dbReference type="SMART" id="SM00220">
    <property type="entry name" value="S_TKc"/>
    <property type="match status" value="1"/>
</dbReference>
<dbReference type="Pfam" id="PF00069">
    <property type="entry name" value="Pkinase"/>
    <property type="match status" value="1"/>
</dbReference>